<feature type="region of interest" description="Disordered" evidence="1">
    <location>
        <begin position="227"/>
        <end position="263"/>
    </location>
</feature>
<organism evidence="2 3">
    <name type="scientific">Haemaphysalis longicornis</name>
    <name type="common">Bush tick</name>
    <dbReference type="NCBI Taxonomy" id="44386"/>
    <lineage>
        <taxon>Eukaryota</taxon>
        <taxon>Metazoa</taxon>
        <taxon>Ecdysozoa</taxon>
        <taxon>Arthropoda</taxon>
        <taxon>Chelicerata</taxon>
        <taxon>Arachnida</taxon>
        <taxon>Acari</taxon>
        <taxon>Parasitiformes</taxon>
        <taxon>Ixodida</taxon>
        <taxon>Ixodoidea</taxon>
        <taxon>Ixodidae</taxon>
        <taxon>Haemaphysalinae</taxon>
        <taxon>Haemaphysalis</taxon>
    </lineage>
</organism>
<dbReference type="EMBL" id="JABSTR010000001">
    <property type="protein sequence ID" value="KAH9361659.1"/>
    <property type="molecule type" value="Genomic_DNA"/>
</dbReference>
<dbReference type="VEuPathDB" id="VectorBase:HLOH_059429"/>
<dbReference type="OrthoDB" id="10046062at2759"/>
<dbReference type="OMA" id="CHAAFRD"/>
<comment type="caution">
    <text evidence="2">The sequence shown here is derived from an EMBL/GenBank/DDBJ whole genome shotgun (WGS) entry which is preliminary data.</text>
</comment>
<protein>
    <submittedName>
        <fullName evidence="2">Uncharacterized protein</fullName>
    </submittedName>
</protein>
<keyword evidence="3" id="KW-1185">Reference proteome</keyword>
<reference evidence="2 3" key="1">
    <citation type="journal article" date="2020" name="Cell">
        <title>Large-Scale Comparative Analyses of Tick Genomes Elucidate Their Genetic Diversity and Vector Capacities.</title>
        <authorList>
            <consortium name="Tick Genome and Microbiome Consortium (TIGMIC)"/>
            <person name="Jia N."/>
            <person name="Wang J."/>
            <person name="Shi W."/>
            <person name="Du L."/>
            <person name="Sun Y."/>
            <person name="Zhan W."/>
            <person name="Jiang J.F."/>
            <person name="Wang Q."/>
            <person name="Zhang B."/>
            <person name="Ji P."/>
            <person name="Bell-Sakyi L."/>
            <person name="Cui X.M."/>
            <person name="Yuan T.T."/>
            <person name="Jiang B.G."/>
            <person name="Yang W.F."/>
            <person name="Lam T.T."/>
            <person name="Chang Q.C."/>
            <person name="Ding S.J."/>
            <person name="Wang X.J."/>
            <person name="Zhu J.G."/>
            <person name="Ruan X.D."/>
            <person name="Zhao L."/>
            <person name="Wei J.T."/>
            <person name="Ye R.Z."/>
            <person name="Que T.C."/>
            <person name="Du C.H."/>
            <person name="Zhou Y.H."/>
            <person name="Cheng J.X."/>
            <person name="Dai P.F."/>
            <person name="Guo W.B."/>
            <person name="Han X.H."/>
            <person name="Huang E.J."/>
            <person name="Li L.F."/>
            <person name="Wei W."/>
            <person name="Gao Y.C."/>
            <person name="Liu J.Z."/>
            <person name="Shao H.Z."/>
            <person name="Wang X."/>
            <person name="Wang C.C."/>
            <person name="Yang T.C."/>
            <person name="Huo Q.B."/>
            <person name="Li W."/>
            <person name="Chen H.Y."/>
            <person name="Chen S.E."/>
            <person name="Zhou L.G."/>
            <person name="Ni X.B."/>
            <person name="Tian J.H."/>
            <person name="Sheng Y."/>
            <person name="Liu T."/>
            <person name="Pan Y.S."/>
            <person name="Xia L.Y."/>
            <person name="Li J."/>
            <person name="Zhao F."/>
            <person name="Cao W.C."/>
        </authorList>
    </citation>
    <scope>NUCLEOTIDE SEQUENCE [LARGE SCALE GENOMIC DNA]</scope>
    <source>
        <strain evidence="2">HaeL-2018</strain>
    </source>
</reference>
<gene>
    <name evidence="2" type="ORF">HPB48_005188</name>
</gene>
<feature type="region of interest" description="Disordered" evidence="1">
    <location>
        <begin position="415"/>
        <end position="511"/>
    </location>
</feature>
<feature type="compositionally biased region" description="Polar residues" evidence="1">
    <location>
        <begin position="483"/>
        <end position="492"/>
    </location>
</feature>
<proteinExistence type="predicted"/>
<feature type="compositionally biased region" description="Low complexity" evidence="1">
    <location>
        <begin position="456"/>
        <end position="466"/>
    </location>
</feature>
<feature type="compositionally biased region" description="Basic and acidic residues" evidence="1">
    <location>
        <begin position="432"/>
        <end position="455"/>
    </location>
</feature>
<dbReference type="Proteomes" id="UP000821853">
    <property type="component" value="Chromosome 1"/>
</dbReference>
<feature type="region of interest" description="Disordered" evidence="1">
    <location>
        <begin position="589"/>
        <end position="631"/>
    </location>
</feature>
<evidence type="ECO:0000313" key="2">
    <source>
        <dbReference type="EMBL" id="KAH9361659.1"/>
    </source>
</evidence>
<feature type="region of interest" description="Disordered" evidence="1">
    <location>
        <begin position="720"/>
        <end position="764"/>
    </location>
</feature>
<name>A0A9J6FF98_HAELO</name>
<dbReference type="AlphaFoldDB" id="A0A9J6FF98"/>
<accession>A0A9J6FF98</accession>
<sequence length="993" mass="106595">MEHVIKFVIPPKYLDRRTVYHINPCGKFVQAGPMGPPAEEPHLPEHQCLWTFWSQRISVGDSQAACSLTHAATNIFSYWGSMAERPRALQDAATRESRGDAVGVTPTASCVSLDTEMSCRENAIAMGSSSEVREESANQGTAARVVQPQRVVEHGAPSSGLAELGCSDKEGRKCQPASPQCSVAATQAARQKRFLLERGKRGGEGPPPPVMLCDGLHALMGTCYSSKSKSASQPYSSAPMSASSSQDSALRLPRPTPYARGNIAPIDASDVTFKRCIPPPSKYRGKPAPSGNAAQLRNKGSVTGNAHVAERGPKAVNDNADVNNPSLNNNFVEGNPPQDFTSFKRDIREDPATNVTDNCLSEVKTEGAKVCAENIDQTRTQYNATKIPTKITAHLSGLPKPQVAVVTTRIPPVPQRAVSEKLPSSRGPASGAEKRAGCPHRVSPDKESISDRSHSGDSGSTDCDSGLGHSLSDPPAGSESGGKAQSSSTTLQEESVLEEAPEVEAGLAAGQPAALPVGSQLADGAASKMGVYDQPDSYAAYRGILSYRRIAPIKQYSESPQWKRTGEPKKGFSSPTRAVIARGILTKGARVAHAPRDHLPEQKREATPKGASAPPAPLSPTKEEKNGGFLSPTSDGFLIDDDISDQPGLIALERSRNRGAPSVKKSIFELHALQSFSGRQSKGDRTLDDLHPLCSDAGSSCSSLGSDDLMLDFDLSGRDLTEASPSPGAKHVGTPLKRLSRQAMSAEKRNSWDSNHSNEGAALRRASDSLASQWPLKAACVPGAMSEGRPRTISLPLRPPRQVVMHECDDGGVKLDSSSYRSVCQDLNGLKTMLLKLRRILQDAETLNPFELSNTKNYFYHNLASTDLPHGFSNTPTGETPDFNPVDPNEVLQENMDLKRQLILMQQQLEDKDHTIHLLQQQMVGLLGRGGAERDAAGPALPTTACNPNCCSGLDWPQMWSDAAVIVLKQWFPGMAVLAERQGRREEAARRDL</sequence>
<feature type="compositionally biased region" description="Basic and acidic residues" evidence="1">
    <location>
        <begin position="594"/>
        <end position="607"/>
    </location>
</feature>
<evidence type="ECO:0000256" key="1">
    <source>
        <dbReference type="SAM" id="MobiDB-lite"/>
    </source>
</evidence>
<feature type="compositionally biased region" description="Low complexity" evidence="1">
    <location>
        <begin position="227"/>
        <end position="249"/>
    </location>
</feature>
<evidence type="ECO:0000313" key="3">
    <source>
        <dbReference type="Proteomes" id="UP000821853"/>
    </source>
</evidence>